<feature type="transmembrane region" description="Helical" evidence="1">
    <location>
        <begin position="37"/>
        <end position="61"/>
    </location>
</feature>
<keyword evidence="3" id="KW-1185">Reference proteome</keyword>
<comment type="caution">
    <text evidence="2">The sequence shown here is derived from an EMBL/GenBank/DDBJ whole genome shotgun (WGS) entry which is preliminary data.</text>
</comment>
<evidence type="ECO:0000313" key="3">
    <source>
        <dbReference type="Proteomes" id="UP001595891"/>
    </source>
</evidence>
<accession>A0ABV9EJW4</accession>
<dbReference type="RefSeq" id="WP_262844466.1">
    <property type="nucleotide sequence ID" value="NZ_JANZYP010000029.1"/>
</dbReference>
<name>A0ABV9EJW4_9ACTN</name>
<proteinExistence type="predicted"/>
<keyword evidence="1" id="KW-0812">Transmembrane</keyword>
<feature type="transmembrane region" description="Helical" evidence="1">
    <location>
        <begin position="104"/>
        <end position="125"/>
    </location>
</feature>
<organism evidence="2 3">
    <name type="scientific">Sphaerisporangium corydalis</name>
    <dbReference type="NCBI Taxonomy" id="1441875"/>
    <lineage>
        <taxon>Bacteria</taxon>
        <taxon>Bacillati</taxon>
        <taxon>Actinomycetota</taxon>
        <taxon>Actinomycetes</taxon>
        <taxon>Streptosporangiales</taxon>
        <taxon>Streptosporangiaceae</taxon>
        <taxon>Sphaerisporangium</taxon>
    </lineage>
</organism>
<reference evidence="3" key="1">
    <citation type="journal article" date="2019" name="Int. J. Syst. Evol. Microbiol.">
        <title>The Global Catalogue of Microorganisms (GCM) 10K type strain sequencing project: providing services to taxonomists for standard genome sequencing and annotation.</title>
        <authorList>
            <consortium name="The Broad Institute Genomics Platform"/>
            <consortium name="The Broad Institute Genome Sequencing Center for Infectious Disease"/>
            <person name="Wu L."/>
            <person name="Ma J."/>
        </authorList>
    </citation>
    <scope>NUCLEOTIDE SEQUENCE [LARGE SCALE GENOMIC DNA]</scope>
    <source>
        <strain evidence="3">CCUG 49560</strain>
    </source>
</reference>
<protein>
    <submittedName>
        <fullName evidence="2">DUF6220 domain-containing protein</fullName>
    </submittedName>
</protein>
<keyword evidence="1" id="KW-0472">Membrane</keyword>
<sequence length="144" mass="14652">MRKAYAVLAGLLLLSVVVQFYLAAVGAFDKPQEDGSFALHSMTGMMIIPLLSVLATVAAAIAKAPGRLIGMSIAPLGLVIVQVLIIVLGGALDDSAGNTTTPSLIVLGLHALNGLAIMGVSAMVFRQARLFAGATAPGETAPVR</sequence>
<feature type="transmembrane region" description="Helical" evidence="1">
    <location>
        <begin position="73"/>
        <end position="92"/>
    </location>
</feature>
<dbReference type="Proteomes" id="UP001595891">
    <property type="component" value="Unassembled WGS sequence"/>
</dbReference>
<evidence type="ECO:0000256" key="1">
    <source>
        <dbReference type="SAM" id="Phobius"/>
    </source>
</evidence>
<dbReference type="Pfam" id="PF19728">
    <property type="entry name" value="DUF6220"/>
    <property type="match status" value="1"/>
</dbReference>
<keyword evidence="1" id="KW-1133">Transmembrane helix</keyword>
<evidence type="ECO:0000313" key="2">
    <source>
        <dbReference type="EMBL" id="MFC4588209.1"/>
    </source>
</evidence>
<dbReference type="EMBL" id="JBHSFN010000011">
    <property type="protein sequence ID" value="MFC4588209.1"/>
    <property type="molecule type" value="Genomic_DNA"/>
</dbReference>
<gene>
    <name evidence="2" type="ORF">ACFO8L_19120</name>
</gene>
<dbReference type="InterPro" id="IPR046192">
    <property type="entry name" value="DUF6220"/>
</dbReference>